<dbReference type="Pfam" id="PF17939">
    <property type="entry name" value="TetR_C_30"/>
    <property type="match status" value="1"/>
</dbReference>
<gene>
    <name evidence="4" type="ORF">ACFOY1_17715</name>
</gene>
<organism evidence="4 5">
    <name type="scientific">Candidimonas humi</name>
    <dbReference type="NCBI Taxonomy" id="683355"/>
    <lineage>
        <taxon>Bacteria</taxon>
        <taxon>Pseudomonadati</taxon>
        <taxon>Pseudomonadota</taxon>
        <taxon>Betaproteobacteria</taxon>
        <taxon>Burkholderiales</taxon>
        <taxon>Alcaligenaceae</taxon>
        <taxon>Candidimonas</taxon>
    </lineage>
</organism>
<dbReference type="PANTHER" id="PTHR30055:SF235">
    <property type="entry name" value="TRANSCRIPTIONAL REGULATORY PROTEIN"/>
    <property type="match status" value="1"/>
</dbReference>
<dbReference type="Proteomes" id="UP001595848">
    <property type="component" value="Unassembled WGS sequence"/>
</dbReference>
<protein>
    <submittedName>
        <fullName evidence="4">TetR/AcrR family transcriptional regulator</fullName>
    </submittedName>
</protein>
<evidence type="ECO:0000256" key="2">
    <source>
        <dbReference type="PROSITE-ProRule" id="PRU00335"/>
    </source>
</evidence>
<evidence type="ECO:0000256" key="1">
    <source>
        <dbReference type="ARBA" id="ARBA00023125"/>
    </source>
</evidence>
<proteinExistence type="predicted"/>
<dbReference type="EMBL" id="JBHSBV010000007">
    <property type="protein sequence ID" value="MFC4202793.1"/>
    <property type="molecule type" value="Genomic_DNA"/>
</dbReference>
<accession>A0ABV8P3L8</accession>
<dbReference type="RefSeq" id="WP_217965457.1">
    <property type="nucleotide sequence ID" value="NZ_JAHTBN010000006.1"/>
</dbReference>
<dbReference type="InterPro" id="IPR001647">
    <property type="entry name" value="HTH_TetR"/>
</dbReference>
<keyword evidence="5" id="KW-1185">Reference proteome</keyword>
<dbReference type="Pfam" id="PF00440">
    <property type="entry name" value="TetR_N"/>
    <property type="match status" value="1"/>
</dbReference>
<dbReference type="PROSITE" id="PS50977">
    <property type="entry name" value="HTH_TETR_2"/>
    <property type="match status" value="1"/>
</dbReference>
<evidence type="ECO:0000259" key="3">
    <source>
        <dbReference type="PROSITE" id="PS50977"/>
    </source>
</evidence>
<dbReference type="PANTHER" id="PTHR30055">
    <property type="entry name" value="HTH-TYPE TRANSCRIPTIONAL REGULATOR RUTR"/>
    <property type="match status" value="1"/>
</dbReference>
<sequence>MDTKQKIIQTALTLFARHGFNGTTLKDITASAGVNVAAIHYHIGGKEELIRAVLASVVEPVNRMRREALQKLNAGPGPTLRCVVEALVAPPIRHSLDATGDSRLLVRLLMQARTLPSQTSNAAIFRLYDELALEFVEAFLKASPGLGREEAFWRYAFTIGSMMYIITDSDKHYHRLNRLSGGLCDTDDPQAIIGQLATFVVAGIQAANIAPDKGASLGSQDH</sequence>
<keyword evidence="1 2" id="KW-0238">DNA-binding</keyword>
<feature type="DNA-binding region" description="H-T-H motif" evidence="2">
    <location>
        <begin position="24"/>
        <end position="43"/>
    </location>
</feature>
<feature type="domain" description="HTH tetR-type" evidence="3">
    <location>
        <begin position="1"/>
        <end position="61"/>
    </location>
</feature>
<evidence type="ECO:0000313" key="4">
    <source>
        <dbReference type="EMBL" id="MFC4202793.1"/>
    </source>
</evidence>
<evidence type="ECO:0000313" key="5">
    <source>
        <dbReference type="Proteomes" id="UP001595848"/>
    </source>
</evidence>
<reference evidence="5" key="1">
    <citation type="journal article" date="2019" name="Int. J. Syst. Evol. Microbiol.">
        <title>The Global Catalogue of Microorganisms (GCM) 10K type strain sequencing project: providing services to taxonomists for standard genome sequencing and annotation.</title>
        <authorList>
            <consortium name="The Broad Institute Genomics Platform"/>
            <consortium name="The Broad Institute Genome Sequencing Center for Infectious Disease"/>
            <person name="Wu L."/>
            <person name="Ma J."/>
        </authorList>
    </citation>
    <scope>NUCLEOTIDE SEQUENCE [LARGE SCALE GENOMIC DNA]</scope>
    <source>
        <strain evidence="5">LMG 24813</strain>
    </source>
</reference>
<comment type="caution">
    <text evidence="4">The sequence shown here is derived from an EMBL/GenBank/DDBJ whole genome shotgun (WGS) entry which is preliminary data.</text>
</comment>
<dbReference type="InterPro" id="IPR041586">
    <property type="entry name" value="PsrA_TetR_C"/>
</dbReference>
<dbReference type="InterPro" id="IPR050109">
    <property type="entry name" value="HTH-type_TetR-like_transc_reg"/>
</dbReference>
<name>A0ABV8P3L8_9BURK</name>